<evidence type="ECO:0000256" key="4">
    <source>
        <dbReference type="SAM" id="MobiDB-lite"/>
    </source>
</evidence>
<dbReference type="InterPro" id="IPR036679">
    <property type="entry name" value="FlgN-like_sf"/>
</dbReference>
<dbReference type="AlphaFoldDB" id="A0A6N8EDZ9"/>
<organism evidence="5 6">
    <name type="scientific">Allochromatium palmeri</name>
    <dbReference type="NCBI Taxonomy" id="231048"/>
    <lineage>
        <taxon>Bacteria</taxon>
        <taxon>Pseudomonadati</taxon>
        <taxon>Pseudomonadota</taxon>
        <taxon>Gammaproteobacteria</taxon>
        <taxon>Chromatiales</taxon>
        <taxon>Chromatiaceae</taxon>
        <taxon>Allochromatium</taxon>
    </lineage>
</organism>
<evidence type="ECO:0000313" key="6">
    <source>
        <dbReference type="Proteomes" id="UP000434044"/>
    </source>
</evidence>
<name>A0A6N8EDZ9_9GAMM</name>
<evidence type="ECO:0000313" key="5">
    <source>
        <dbReference type="EMBL" id="MTW20727.1"/>
    </source>
</evidence>
<dbReference type="Proteomes" id="UP000434044">
    <property type="component" value="Unassembled WGS sequence"/>
</dbReference>
<feature type="region of interest" description="Disordered" evidence="4">
    <location>
        <begin position="149"/>
        <end position="170"/>
    </location>
</feature>
<evidence type="ECO:0000256" key="3">
    <source>
        <dbReference type="ARBA" id="ARBA00022795"/>
    </source>
</evidence>
<reference evidence="5 6" key="1">
    <citation type="submission" date="2019-11" db="EMBL/GenBank/DDBJ databases">
        <title>Whole-genome sequence of the anaerobic purple sulfur bacterium Allochromatium palmeri DSM 15591.</title>
        <authorList>
            <person name="Kyndt J.A."/>
            <person name="Meyer T.E."/>
        </authorList>
    </citation>
    <scope>NUCLEOTIDE SEQUENCE [LARGE SCALE GENOMIC DNA]</scope>
    <source>
        <strain evidence="5 6">DSM 15591</strain>
    </source>
</reference>
<evidence type="ECO:0000256" key="1">
    <source>
        <dbReference type="ARBA" id="ARBA00002397"/>
    </source>
</evidence>
<comment type="caution">
    <text evidence="5">The sequence shown here is derived from an EMBL/GenBank/DDBJ whole genome shotgun (WGS) entry which is preliminary data.</text>
</comment>
<dbReference type="Gene3D" id="1.20.58.300">
    <property type="entry name" value="FlgN-like"/>
    <property type="match status" value="1"/>
</dbReference>
<gene>
    <name evidence="5" type="ORF">GJ668_06405</name>
</gene>
<keyword evidence="6" id="KW-1185">Reference proteome</keyword>
<dbReference type="GO" id="GO:0044780">
    <property type="term" value="P:bacterial-type flagellum assembly"/>
    <property type="evidence" value="ECO:0007669"/>
    <property type="project" value="InterPro"/>
</dbReference>
<dbReference type="SUPFAM" id="SSF140566">
    <property type="entry name" value="FlgN-like"/>
    <property type="match status" value="1"/>
</dbReference>
<dbReference type="Pfam" id="PF05130">
    <property type="entry name" value="FlgN"/>
    <property type="match status" value="1"/>
</dbReference>
<dbReference type="InterPro" id="IPR007809">
    <property type="entry name" value="FlgN-like"/>
</dbReference>
<evidence type="ECO:0000256" key="2">
    <source>
        <dbReference type="ARBA" id="ARBA00007703"/>
    </source>
</evidence>
<keyword evidence="5" id="KW-0966">Cell projection</keyword>
<dbReference type="OrthoDB" id="5769550at2"/>
<keyword evidence="5" id="KW-0969">Cilium</keyword>
<dbReference type="RefSeq" id="WP_155449316.1">
    <property type="nucleotide sequence ID" value="NZ_WNKT01000009.1"/>
</dbReference>
<comment type="function">
    <text evidence="1">Required for the efficient initiation of filament assembly.</text>
</comment>
<keyword evidence="5" id="KW-0282">Flagellum</keyword>
<dbReference type="EMBL" id="WNKT01000009">
    <property type="protein sequence ID" value="MTW20727.1"/>
    <property type="molecule type" value="Genomic_DNA"/>
</dbReference>
<protein>
    <submittedName>
        <fullName evidence="5">Flagellar protein FlgN</fullName>
    </submittedName>
</protein>
<comment type="similarity">
    <text evidence="2">Belongs to the FlgN family.</text>
</comment>
<keyword evidence="3" id="KW-1005">Bacterial flagellum biogenesis</keyword>
<proteinExistence type="inferred from homology"/>
<accession>A0A6N8EDZ9</accession>
<sequence>MSTTDMQTPMPGASDLTGLVASLDRAIVDMHQLAELMFDELRALESRDLDGLQQVVTEKQRLVARLEAETAQQRHWIEAAGFSFTPVGIEQFIQGFDQNDQLSTRWSTLLDHTRRCDQLNRDNARSIERDWRRVTVTLRLLKGEDASTTTYDTRGRTASSGQRGRSLSQA</sequence>